<dbReference type="PANTHER" id="PTHR48005">
    <property type="entry name" value="LEUCINE RICH REPEAT KINASE 2"/>
    <property type="match status" value="1"/>
</dbReference>
<name>A0AAW0J280_QUESU</name>
<evidence type="ECO:0000256" key="3">
    <source>
        <dbReference type="ARBA" id="ARBA00022679"/>
    </source>
</evidence>
<keyword evidence="3" id="KW-0808">Transferase</keyword>
<evidence type="ECO:0000256" key="2">
    <source>
        <dbReference type="ARBA" id="ARBA00022527"/>
    </source>
</evidence>
<accession>A0AAW0J280</accession>
<dbReference type="InterPro" id="IPR008266">
    <property type="entry name" value="Tyr_kinase_AS"/>
</dbReference>
<dbReference type="Proteomes" id="UP000237347">
    <property type="component" value="Unassembled WGS sequence"/>
</dbReference>
<evidence type="ECO:0000256" key="8">
    <source>
        <dbReference type="ARBA" id="ARBA00048679"/>
    </source>
</evidence>
<dbReference type="GO" id="GO:0005524">
    <property type="term" value="F:ATP binding"/>
    <property type="evidence" value="ECO:0007669"/>
    <property type="project" value="UniProtKB-KW"/>
</dbReference>
<dbReference type="Pfam" id="PF00069">
    <property type="entry name" value="Pkinase"/>
    <property type="match status" value="1"/>
</dbReference>
<gene>
    <name evidence="10" type="primary">MIK2_30</name>
    <name evidence="10" type="ORF">CFP56_038667</name>
</gene>
<keyword evidence="2" id="KW-0723">Serine/threonine-protein kinase</keyword>
<evidence type="ECO:0000313" key="10">
    <source>
        <dbReference type="EMBL" id="KAK7820618.1"/>
    </source>
</evidence>
<dbReference type="SUPFAM" id="SSF56112">
    <property type="entry name" value="Protein kinase-like (PK-like)"/>
    <property type="match status" value="1"/>
</dbReference>
<dbReference type="EMBL" id="PKMF04000731">
    <property type="protein sequence ID" value="KAK7820618.1"/>
    <property type="molecule type" value="Genomic_DNA"/>
</dbReference>
<dbReference type="PROSITE" id="PS50011">
    <property type="entry name" value="PROTEIN_KINASE_DOM"/>
    <property type="match status" value="1"/>
</dbReference>
<comment type="caution">
    <text evidence="10">The sequence shown here is derived from an EMBL/GenBank/DDBJ whole genome shotgun (WGS) entry which is preliminary data.</text>
</comment>
<dbReference type="AlphaFoldDB" id="A0AAW0J280"/>
<evidence type="ECO:0000313" key="11">
    <source>
        <dbReference type="Proteomes" id="UP000237347"/>
    </source>
</evidence>
<evidence type="ECO:0000256" key="7">
    <source>
        <dbReference type="ARBA" id="ARBA00047899"/>
    </source>
</evidence>
<dbReference type="PANTHER" id="PTHR48005:SF16">
    <property type="entry name" value="MDIS1-INTERACTING RECEPTOR LIKE KINASE 2-LIKE ISOFORM X1"/>
    <property type="match status" value="1"/>
</dbReference>
<keyword evidence="10" id="KW-0675">Receptor</keyword>
<dbReference type="EC" id="2.7.11.1" evidence="1"/>
<dbReference type="Gene3D" id="1.10.510.10">
    <property type="entry name" value="Transferase(Phosphotransferase) domain 1"/>
    <property type="match status" value="1"/>
</dbReference>
<dbReference type="InterPro" id="IPR051420">
    <property type="entry name" value="Ser_Thr_Kinases_DiverseReg"/>
</dbReference>
<feature type="domain" description="Protein kinase" evidence="9">
    <location>
        <begin position="1"/>
        <end position="154"/>
    </location>
</feature>
<dbReference type="GO" id="GO:0004674">
    <property type="term" value="F:protein serine/threonine kinase activity"/>
    <property type="evidence" value="ECO:0007669"/>
    <property type="project" value="UniProtKB-KW"/>
</dbReference>
<evidence type="ECO:0000256" key="6">
    <source>
        <dbReference type="ARBA" id="ARBA00022840"/>
    </source>
</evidence>
<evidence type="ECO:0000256" key="5">
    <source>
        <dbReference type="ARBA" id="ARBA00022777"/>
    </source>
</evidence>
<reference evidence="10 11" key="1">
    <citation type="journal article" date="2018" name="Sci. Data">
        <title>The draft genome sequence of cork oak.</title>
        <authorList>
            <person name="Ramos A.M."/>
            <person name="Usie A."/>
            <person name="Barbosa P."/>
            <person name="Barros P.M."/>
            <person name="Capote T."/>
            <person name="Chaves I."/>
            <person name="Simoes F."/>
            <person name="Abreu I."/>
            <person name="Carrasquinho I."/>
            <person name="Faro C."/>
            <person name="Guimaraes J.B."/>
            <person name="Mendonca D."/>
            <person name="Nobrega F."/>
            <person name="Rodrigues L."/>
            <person name="Saibo N.J.M."/>
            <person name="Varela M.C."/>
            <person name="Egas C."/>
            <person name="Matos J."/>
            <person name="Miguel C.M."/>
            <person name="Oliveira M.M."/>
            <person name="Ricardo C.P."/>
            <person name="Goncalves S."/>
        </authorList>
    </citation>
    <scope>NUCLEOTIDE SEQUENCE [LARGE SCALE GENOMIC DNA]</scope>
    <source>
        <strain evidence="11">cv. HL8</strain>
    </source>
</reference>
<sequence>MELDWIKRIDVINSIAHALSYMHHECVPVIFHQDITSNNILLNFELEASISNFDTDKLLDPNSSNQTLIVRTYGYVAQELAYTLEVAEKCDVYTSSKGKILSSNCFGIGVVIRNSAGLVVASLAQHFSQAYKPVNSAGLVVASLAQHFSQAYKP</sequence>
<protein>
    <recommendedName>
        <fullName evidence="1">non-specific serine/threonine protein kinase</fullName>
        <ecNumber evidence="1">2.7.11.1</ecNumber>
    </recommendedName>
</protein>
<comment type="catalytic activity">
    <reaction evidence="8">
        <text>L-seryl-[protein] + ATP = O-phospho-L-seryl-[protein] + ADP + H(+)</text>
        <dbReference type="Rhea" id="RHEA:17989"/>
        <dbReference type="Rhea" id="RHEA-COMP:9863"/>
        <dbReference type="Rhea" id="RHEA-COMP:11604"/>
        <dbReference type="ChEBI" id="CHEBI:15378"/>
        <dbReference type="ChEBI" id="CHEBI:29999"/>
        <dbReference type="ChEBI" id="CHEBI:30616"/>
        <dbReference type="ChEBI" id="CHEBI:83421"/>
        <dbReference type="ChEBI" id="CHEBI:456216"/>
        <dbReference type="EC" id="2.7.11.1"/>
    </reaction>
</comment>
<evidence type="ECO:0000256" key="1">
    <source>
        <dbReference type="ARBA" id="ARBA00012513"/>
    </source>
</evidence>
<evidence type="ECO:0000256" key="4">
    <source>
        <dbReference type="ARBA" id="ARBA00022741"/>
    </source>
</evidence>
<keyword evidence="5 10" id="KW-0418">Kinase</keyword>
<comment type="catalytic activity">
    <reaction evidence="7">
        <text>L-threonyl-[protein] + ATP = O-phospho-L-threonyl-[protein] + ADP + H(+)</text>
        <dbReference type="Rhea" id="RHEA:46608"/>
        <dbReference type="Rhea" id="RHEA-COMP:11060"/>
        <dbReference type="Rhea" id="RHEA-COMP:11605"/>
        <dbReference type="ChEBI" id="CHEBI:15378"/>
        <dbReference type="ChEBI" id="CHEBI:30013"/>
        <dbReference type="ChEBI" id="CHEBI:30616"/>
        <dbReference type="ChEBI" id="CHEBI:61977"/>
        <dbReference type="ChEBI" id="CHEBI:456216"/>
        <dbReference type="EC" id="2.7.11.1"/>
    </reaction>
</comment>
<keyword evidence="6" id="KW-0067">ATP-binding</keyword>
<keyword evidence="11" id="KW-1185">Reference proteome</keyword>
<dbReference type="InterPro" id="IPR011009">
    <property type="entry name" value="Kinase-like_dom_sf"/>
</dbReference>
<organism evidence="10 11">
    <name type="scientific">Quercus suber</name>
    <name type="common">Cork oak</name>
    <dbReference type="NCBI Taxonomy" id="58331"/>
    <lineage>
        <taxon>Eukaryota</taxon>
        <taxon>Viridiplantae</taxon>
        <taxon>Streptophyta</taxon>
        <taxon>Embryophyta</taxon>
        <taxon>Tracheophyta</taxon>
        <taxon>Spermatophyta</taxon>
        <taxon>Magnoliopsida</taxon>
        <taxon>eudicotyledons</taxon>
        <taxon>Gunneridae</taxon>
        <taxon>Pentapetalae</taxon>
        <taxon>rosids</taxon>
        <taxon>fabids</taxon>
        <taxon>Fagales</taxon>
        <taxon>Fagaceae</taxon>
        <taxon>Quercus</taxon>
    </lineage>
</organism>
<proteinExistence type="predicted"/>
<dbReference type="PROSITE" id="PS00109">
    <property type="entry name" value="PROTEIN_KINASE_TYR"/>
    <property type="match status" value="1"/>
</dbReference>
<keyword evidence="4" id="KW-0547">Nucleotide-binding</keyword>
<dbReference type="InterPro" id="IPR000719">
    <property type="entry name" value="Prot_kinase_dom"/>
</dbReference>
<evidence type="ECO:0000259" key="9">
    <source>
        <dbReference type="PROSITE" id="PS50011"/>
    </source>
</evidence>